<feature type="binding site" evidence="11">
    <location>
        <position position="471"/>
    </location>
    <ligand>
        <name>ATP</name>
        <dbReference type="ChEBI" id="CHEBI:30616"/>
    </ligand>
</feature>
<feature type="compositionally biased region" description="Basic and acidic residues" evidence="12">
    <location>
        <begin position="1011"/>
        <end position="1022"/>
    </location>
</feature>
<dbReference type="GO" id="GO:0005730">
    <property type="term" value="C:nucleolus"/>
    <property type="evidence" value="ECO:0007669"/>
    <property type="project" value="UniProtKB-SubCell"/>
</dbReference>
<feature type="binding site" evidence="11">
    <location>
        <begin position="286"/>
        <end position="295"/>
    </location>
    <ligand>
        <name>ATP</name>
        <dbReference type="ChEBI" id="CHEBI:30616"/>
    </ligand>
</feature>
<evidence type="ECO:0000256" key="4">
    <source>
        <dbReference type="ARBA" id="ARBA00022694"/>
    </source>
</evidence>
<keyword evidence="4 11" id="KW-0819">tRNA processing</keyword>
<keyword evidence="8 11" id="KW-0012">Acyltransferase</keyword>
<comment type="similarity">
    <text evidence="11">Belongs to the RNA cytidine acetyltransferase family. NAT10 subfamily.</text>
</comment>
<reference evidence="18" key="3">
    <citation type="submission" date="2022-06" db="UniProtKB">
        <authorList>
            <consortium name="EnsemblMetazoa"/>
        </authorList>
    </citation>
    <scope>IDENTIFICATION</scope>
</reference>
<evidence type="ECO:0000256" key="8">
    <source>
        <dbReference type="ARBA" id="ARBA00023315"/>
    </source>
</evidence>
<dbReference type="GO" id="GO:1990883">
    <property type="term" value="F:18S rRNA cytidine N-acetyltransferase activity"/>
    <property type="evidence" value="ECO:0007669"/>
    <property type="project" value="TreeGrafter"/>
</dbReference>
<feature type="binding site" evidence="11">
    <location>
        <begin position="635"/>
        <end position="637"/>
    </location>
    <ligand>
        <name>acetyl-CoA</name>
        <dbReference type="ChEBI" id="CHEBI:57288"/>
    </ligand>
</feature>
<feature type="binding site" evidence="11">
    <location>
        <position position="723"/>
    </location>
    <ligand>
        <name>acetyl-CoA</name>
        <dbReference type="ChEBI" id="CHEBI:57288"/>
    </ligand>
</feature>
<evidence type="ECO:0000256" key="2">
    <source>
        <dbReference type="ARBA" id="ARBA00022552"/>
    </source>
</evidence>
<feature type="binding site" evidence="11">
    <location>
        <begin position="642"/>
        <end position="648"/>
    </location>
    <ligand>
        <name>acetyl-CoA</name>
        <dbReference type="ChEBI" id="CHEBI:57288"/>
    </ligand>
</feature>
<name>A0A834RBJ7_SARSC</name>
<dbReference type="InterPro" id="IPR007807">
    <property type="entry name" value="TcmA/NAT10_helicase"/>
</dbReference>
<proteinExistence type="inferred from homology"/>
<accession>A0A834RBJ7</accession>
<feature type="domain" description="TcmA/NAT10 helicase" evidence="13">
    <location>
        <begin position="281"/>
        <end position="489"/>
    </location>
</feature>
<dbReference type="OrthoDB" id="10067491at2759"/>
<dbReference type="FunFam" id="3.40.50.11040:FF:000002">
    <property type="entry name" value="RNA cytidine acetyltransferase"/>
    <property type="match status" value="1"/>
</dbReference>
<feature type="region of interest" description="Disordered" evidence="12">
    <location>
        <begin position="1011"/>
        <end position="1043"/>
    </location>
</feature>
<evidence type="ECO:0000259" key="16">
    <source>
        <dbReference type="Pfam" id="PF13725"/>
    </source>
</evidence>
<feature type="domain" description="Possible tRNA binding" evidence="16">
    <location>
        <begin position="767"/>
        <end position="991"/>
    </location>
</feature>
<keyword evidence="5 11" id="KW-0547">Nucleotide-binding</keyword>
<evidence type="ECO:0000256" key="12">
    <source>
        <dbReference type="SAM" id="MobiDB-lite"/>
    </source>
</evidence>
<dbReference type="InterPro" id="IPR013562">
    <property type="entry name" value="TmcA/NAT10_N"/>
</dbReference>
<dbReference type="InterPro" id="IPR000182">
    <property type="entry name" value="GNAT_dom"/>
</dbReference>
<evidence type="ECO:0000259" key="15">
    <source>
        <dbReference type="Pfam" id="PF13718"/>
    </source>
</evidence>
<evidence type="ECO:0000256" key="7">
    <source>
        <dbReference type="ARBA" id="ARBA00023242"/>
    </source>
</evidence>
<evidence type="ECO:0000256" key="9">
    <source>
        <dbReference type="ARBA" id="ARBA00052133"/>
    </source>
</evidence>
<feature type="compositionally biased region" description="Basic residues" evidence="12">
    <location>
        <begin position="1032"/>
        <end position="1043"/>
    </location>
</feature>
<dbReference type="PANTHER" id="PTHR10925">
    <property type="entry name" value="N-ACETYLTRANSFERASE 10"/>
    <property type="match status" value="1"/>
</dbReference>
<feature type="domain" description="TmcA/NAT10 N-terminal" evidence="14">
    <location>
        <begin position="9"/>
        <end position="201"/>
    </location>
</feature>
<evidence type="ECO:0000259" key="14">
    <source>
        <dbReference type="Pfam" id="PF08351"/>
    </source>
</evidence>
<dbReference type="Pfam" id="PF05127">
    <property type="entry name" value="NAT10_TcmA_helicase"/>
    <property type="match status" value="1"/>
</dbReference>
<dbReference type="Gene3D" id="3.40.50.11040">
    <property type="match status" value="1"/>
</dbReference>
<dbReference type="InterPro" id="IPR033688">
    <property type="entry name" value="NAT10"/>
</dbReference>
<reference evidence="19" key="1">
    <citation type="journal article" date="2020" name="PLoS Negl. Trop. Dis.">
        <title>High-quality nuclear genome for Sarcoptes scabiei-A critical resource for a neglected parasite.</title>
        <authorList>
            <person name="Korhonen P.K."/>
            <person name="Gasser R.B."/>
            <person name="Ma G."/>
            <person name="Wang T."/>
            <person name="Stroehlein A.J."/>
            <person name="Young N.D."/>
            <person name="Ang C.S."/>
            <person name="Fernando D.D."/>
            <person name="Lu H.C."/>
            <person name="Taylor S."/>
            <person name="Reynolds S.L."/>
            <person name="Mofiz E."/>
            <person name="Najaraj S.H."/>
            <person name="Gowda H."/>
            <person name="Madugundu A."/>
            <person name="Renuse S."/>
            <person name="Holt D."/>
            <person name="Pandey A."/>
            <person name="Papenfuss A.T."/>
            <person name="Fischer K."/>
        </authorList>
    </citation>
    <scope>NUCLEOTIDE SEQUENCE [LARGE SCALE GENOMIC DNA]</scope>
</reference>
<dbReference type="Gene3D" id="3.40.630.30">
    <property type="match status" value="1"/>
</dbReference>
<keyword evidence="7 11" id="KW-0539">Nucleus</keyword>
<comment type="catalytic activity">
    <reaction evidence="9 11">
        <text>a cytidine in 18S rRNA + acetyl-CoA + ATP + H2O = an N(4)-acetylcytidine in 18S rRNA + ADP + phosphate + CoA + H(+)</text>
        <dbReference type="Rhea" id="RHEA:51424"/>
        <dbReference type="Rhea" id="RHEA-COMP:13575"/>
        <dbReference type="Rhea" id="RHEA-COMP:13576"/>
        <dbReference type="ChEBI" id="CHEBI:15377"/>
        <dbReference type="ChEBI" id="CHEBI:15378"/>
        <dbReference type="ChEBI" id="CHEBI:30616"/>
        <dbReference type="ChEBI" id="CHEBI:43474"/>
        <dbReference type="ChEBI" id="CHEBI:57287"/>
        <dbReference type="ChEBI" id="CHEBI:57288"/>
        <dbReference type="ChEBI" id="CHEBI:74900"/>
        <dbReference type="ChEBI" id="CHEBI:82748"/>
        <dbReference type="ChEBI" id="CHEBI:456216"/>
    </reaction>
</comment>
<keyword evidence="2 11" id="KW-0698">rRNA processing</keyword>
<dbReference type="Pfam" id="PF13718">
    <property type="entry name" value="GNAT_acetyltr_2"/>
    <property type="match status" value="1"/>
</dbReference>
<evidence type="ECO:0000313" key="17">
    <source>
        <dbReference type="EMBL" id="KAF7490883.1"/>
    </source>
</evidence>
<dbReference type="GO" id="GO:0030686">
    <property type="term" value="C:90S preribosome"/>
    <property type="evidence" value="ECO:0007669"/>
    <property type="project" value="TreeGrafter"/>
</dbReference>
<organism evidence="17">
    <name type="scientific">Sarcoptes scabiei</name>
    <name type="common">Itch mite</name>
    <name type="synonym">Acarus scabiei</name>
    <dbReference type="NCBI Taxonomy" id="52283"/>
    <lineage>
        <taxon>Eukaryota</taxon>
        <taxon>Metazoa</taxon>
        <taxon>Ecdysozoa</taxon>
        <taxon>Arthropoda</taxon>
        <taxon>Chelicerata</taxon>
        <taxon>Arachnida</taxon>
        <taxon>Acari</taxon>
        <taxon>Acariformes</taxon>
        <taxon>Sarcoptiformes</taxon>
        <taxon>Astigmata</taxon>
        <taxon>Psoroptidia</taxon>
        <taxon>Sarcoptoidea</taxon>
        <taxon>Sarcoptidae</taxon>
        <taxon>Sarcoptinae</taxon>
        <taxon>Sarcoptes</taxon>
    </lineage>
</organism>
<comment type="catalytic activity">
    <reaction evidence="11">
        <text>a cytidine in tRNA + acetyl-CoA + ATP + H2O = an N(4)-acetylcytidine in tRNA + ADP + phosphate + CoA + H(+)</text>
        <dbReference type="Rhea" id="RHEA:53876"/>
        <dbReference type="Rhea" id="RHEA-COMP:13670"/>
        <dbReference type="Rhea" id="RHEA-COMP:13671"/>
        <dbReference type="ChEBI" id="CHEBI:15377"/>
        <dbReference type="ChEBI" id="CHEBI:15378"/>
        <dbReference type="ChEBI" id="CHEBI:30616"/>
        <dbReference type="ChEBI" id="CHEBI:43474"/>
        <dbReference type="ChEBI" id="CHEBI:57287"/>
        <dbReference type="ChEBI" id="CHEBI:57288"/>
        <dbReference type="ChEBI" id="CHEBI:74900"/>
        <dbReference type="ChEBI" id="CHEBI:82748"/>
        <dbReference type="ChEBI" id="CHEBI:456216"/>
    </reaction>
</comment>
<feature type="domain" description="N-acetyltransferase" evidence="15">
    <location>
        <begin position="531"/>
        <end position="750"/>
    </location>
</feature>
<dbReference type="EMBL" id="WVUK01000062">
    <property type="protein sequence ID" value="KAF7490883.1"/>
    <property type="molecule type" value="Genomic_DNA"/>
</dbReference>
<evidence type="ECO:0000256" key="6">
    <source>
        <dbReference type="ARBA" id="ARBA00022840"/>
    </source>
</evidence>
<dbReference type="Proteomes" id="UP000070412">
    <property type="component" value="Unassembled WGS sequence"/>
</dbReference>
<evidence type="ECO:0000313" key="18">
    <source>
        <dbReference type="EnsemblMetazoa" id="KAF7490883.1"/>
    </source>
</evidence>
<protein>
    <recommendedName>
        <fullName evidence="10 11">RNA cytidine acetyltransferase</fullName>
        <ecNumber evidence="11">2.3.1.-</ecNumber>
    </recommendedName>
    <alternativeName>
        <fullName evidence="11">18S rRNA cytosine acetyltransferase</fullName>
    </alternativeName>
</protein>
<evidence type="ECO:0000259" key="13">
    <source>
        <dbReference type="Pfam" id="PF05127"/>
    </source>
</evidence>
<dbReference type="InterPro" id="IPR032672">
    <property type="entry name" value="TmcA/NAT10/Kre33"/>
</dbReference>
<keyword evidence="3 11" id="KW-0808">Transferase</keyword>
<dbReference type="InterPro" id="IPR027417">
    <property type="entry name" value="P-loop_NTPase"/>
</dbReference>
<dbReference type="AlphaFoldDB" id="A0A834RBJ7"/>
<keyword evidence="19" id="KW-1185">Reference proteome</keyword>
<reference evidence="17" key="2">
    <citation type="submission" date="2020-01" db="EMBL/GenBank/DDBJ databases">
        <authorList>
            <person name="Korhonen P.K.K."/>
            <person name="Guangxu M.G."/>
            <person name="Wang T.W."/>
            <person name="Stroehlein A.J.S."/>
            <person name="Young N.D."/>
            <person name="Ang C.-S.A."/>
            <person name="Fernando D.W.F."/>
            <person name="Lu H.L."/>
            <person name="Taylor S.T."/>
            <person name="Ehtesham M.E.M."/>
            <person name="Najaraj S.H.N."/>
            <person name="Harsha G.H.G."/>
            <person name="Madugundu A.M."/>
            <person name="Renuse S.R."/>
            <person name="Holt D.H."/>
            <person name="Pandey A.P."/>
            <person name="Papenfuss A.P."/>
            <person name="Gasser R.B.G."/>
            <person name="Fischer K.F."/>
        </authorList>
    </citation>
    <scope>NUCLEOTIDE SEQUENCE</scope>
    <source>
        <strain evidence="17">SSS_KF_BRIS2020</strain>
    </source>
</reference>
<gene>
    <name evidence="17" type="ORF">SSS_2417</name>
</gene>
<dbReference type="FunFam" id="3.40.50.300:FF:002218">
    <property type="entry name" value="tRNA(Met) cytidine acetyltransferase TmcA"/>
    <property type="match status" value="1"/>
</dbReference>
<comment type="subcellular location">
    <subcellularLocation>
        <location evidence="1 11">Nucleus</location>
        <location evidence="1 11">Nucleolus</location>
    </subcellularLocation>
</comment>
<dbReference type="GO" id="GO:0051391">
    <property type="term" value="P:tRNA acetylation"/>
    <property type="evidence" value="ECO:0007669"/>
    <property type="project" value="UniProtKB-UniRule"/>
</dbReference>
<evidence type="ECO:0000256" key="11">
    <source>
        <dbReference type="HAMAP-Rule" id="MF_03211"/>
    </source>
</evidence>
<dbReference type="EC" id="2.3.1.-" evidence="11"/>
<dbReference type="GO" id="GO:1904812">
    <property type="term" value="P:rRNA acetylation involved in maturation of SSU-rRNA"/>
    <property type="evidence" value="ECO:0007669"/>
    <property type="project" value="InterPro"/>
</dbReference>
<evidence type="ECO:0000313" key="19">
    <source>
        <dbReference type="Proteomes" id="UP000070412"/>
    </source>
</evidence>
<keyword evidence="6 11" id="KW-0067">ATP-binding</keyword>
<dbReference type="PANTHER" id="PTHR10925:SF5">
    <property type="entry name" value="RNA CYTIDINE ACETYLTRANSFERASE"/>
    <property type="match status" value="1"/>
</dbReference>
<dbReference type="HAMAP" id="MF_03211">
    <property type="entry name" value="RNA_acetyltr_Nat10"/>
    <property type="match status" value="1"/>
</dbReference>
<evidence type="ECO:0000256" key="3">
    <source>
        <dbReference type="ARBA" id="ARBA00022679"/>
    </source>
</evidence>
<dbReference type="Pfam" id="PF08351">
    <property type="entry name" value="TmcA_N"/>
    <property type="match status" value="1"/>
</dbReference>
<evidence type="ECO:0000256" key="10">
    <source>
        <dbReference type="ARBA" id="ARBA00068357"/>
    </source>
</evidence>
<dbReference type="InterPro" id="IPR027992">
    <property type="entry name" value="tRNA_bind_dom"/>
</dbReference>
<dbReference type="Gene3D" id="3.40.50.300">
    <property type="entry name" value="P-loop containing nucleotide triphosphate hydrolases"/>
    <property type="match status" value="1"/>
</dbReference>
<sequence length="1043" mass="119373">MVFKKLDNRLKILIENGIIQGHRTMFVVVGPKARDQVVILHQMLSKSQVKSRPSVLWCYKKELGFSSHRKKRMRLLQKKIKSGVQMDNMEDMFETFIAQTNIRYCYYKETHKILGNTYGMLILQDFEAITPNILARTIETIEGGGIVCILLNNITSLRQLYALSMDVHVRYRTEAHQDVVNRFNERFILSLSDCKKCLIVDDKLDILPISSHLETIVPVPKSESIELTEEEIELRELKDSLRETQPVGSLINLCKTIDQARAVLKFIDVISEKTLSSTVSLTAARGRGKSAALGIAIACAIAFNYSNVYVTSPSPENLKTLFEFVLKGFDAISLKEHLDYDIIQSTNEEFNKSIVRVNIHREHRQCIQYIHPNDAVKTNFLAQSAEILVIDEAAAIPLPIVKSLIGPYLVFMSSTVNGYEGTGRSLSLKLLKQLRQQSDNLNSKANAKSSEQNSSAQGRMLYELTLSESIRYKNEDDVEKWLNKLLCLDATCVENSLSNSGCPLPSECQLYYINRDTLFSYHKTSEDFLQKIMALCVSSHYKNSPNDLQMMSDSPAHHLFCLLPPITSKHISRGEIPNLLCFIQVCLEGQISQDSIMSSLSRGKRAAGDLIPWTISQQFQDSQFASLSGARIVRIATNPNYQKMGYGTIALKLLEDYYKGYFDLNLLDQEPQFETDGTEKNDGEYKKIEAPLLLNLNERKAERIDYLGVSFGLTSELLKFWKKSHFIPVYIRQTPNELTAEHSCIMLKLLRKVSENVEANNRKTDSWLREFWLDFRKRLISLFSYEFNKFSTSFALNILHSSLMNDADSGKNDRSEHPTKILAKNDLLFHLSVYDIKRLELYAQNLVDYHLIVDLLPIVSRLYFLDQFGPNFHMSYVQNAILLGIGLQHKNIDTIAEELKIPATQILGLFNRSIKKISIFFRNLCEEEIRDQMKIKDIGQSSLNPLAKSLDDELNEVEKQIQKNELKQKRKLVQDLNQFAIKGNEDDWNQALKSSQKNLISIKTLASRDNPEISTDRKDFMEQKNGSNSNKKAMKKFKKFKKH</sequence>
<dbReference type="GO" id="GO:0005524">
    <property type="term" value="F:ATP binding"/>
    <property type="evidence" value="ECO:0007669"/>
    <property type="project" value="UniProtKB-UniRule"/>
</dbReference>
<dbReference type="Pfam" id="PF13725">
    <property type="entry name" value="tRNA_bind_2"/>
    <property type="match status" value="1"/>
</dbReference>
<comment type="function">
    <text evidence="11">RNA cytidine acetyltransferase with specificity toward both 18S rRNA and tRNAs. Catalyzes the formation of N(4)-acetylcytidine (ac4C) in 18S rRNA. Required for early nucleolar cleavages of precursor rRNA at sites A0, A1 and A2 during 18S rRNA synthesis. Catalyzes the formation of ac4C in serine and leucine tRNAs. Requires a tRNA-binding adapter protein for full tRNA acetyltransferase activity but not for 18S rRNA acetylation.</text>
</comment>
<evidence type="ECO:0000256" key="5">
    <source>
        <dbReference type="ARBA" id="ARBA00022741"/>
    </source>
</evidence>
<dbReference type="GO" id="GO:0000049">
    <property type="term" value="F:tRNA binding"/>
    <property type="evidence" value="ECO:0007669"/>
    <property type="project" value="TreeGrafter"/>
</dbReference>
<evidence type="ECO:0000256" key="1">
    <source>
        <dbReference type="ARBA" id="ARBA00004604"/>
    </source>
</evidence>
<dbReference type="EnsemblMetazoa" id="SSS_2417s_mrna">
    <property type="protein sequence ID" value="KAF7490883.1"/>
    <property type="gene ID" value="SSS_2417"/>
</dbReference>